<dbReference type="InterPro" id="IPR052523">
    <property type="entry name" value="Trichothecene_AcTrans"/>
</dbReference>
<evidence type="ECO:0000313" key="3">
    <source>
        <dbReference type="Proteomes" id="UP000320300"/>
    </source>
</evidence>
<dbReference type="Proteomes" id="UP000320300">
    <property type="component" value="Unassembled WGS sequence"/>
</dbReference>
<reference evidence="2 3" key="1">
    <citation type="submission" date="2017-05" db="EMBL/GenBank/DDBJ databases">
        <authorList>
            <person name="Varghese N."/>
            <person name="Submissions S."/>
        </authorList>
    </citation>
    <scope>NUCLEOTIDE SEQUENCE [LARGE SCALE GENOMIC DNA]</scope>
    <source>
        <strain evidence="2 3">DSM 19036</strain>
    </source>
</reference>
<accession>A0A521DR93</accession>
<dbReference type="PANTHER" id="PTHR42791:SF1">
    <property type="entry name" value="N-ACETYLTRANSFERASE DOMAIN-CONTAINING PROTEIN"/>
    <property type="match status" value="1"/>
</dbReference>
<evidence type="ECO:0000259" key="1">
    <source>
        <dbReference type="PROSITE" id="PS51186"/>
    </source>
</evidence>
<organism evidence="2 3">
    <name type="scientific">Pedobacter westerhofensis</name>
    <dbReference type="NCBI Taxonomy" id="425512"/>
    <lineage>
        <taxon>Bacteria</taxon>
        <taxon>Pseudomonadati</taxon>
        <taxon>Bacteroidota</taxon>
        <taxon>Sphingobacteriia</taxon>
        <taxon>Sphingobacteriales</taxon>
        <taxon>Sphingobacteriaceae</taxon>
        <taxon>Pedobacter</taxon>
    </lineage>
</organism>
<name>A0A521DR93_9SPHI</name>
<proteinExistence type="predicted"/>
<keyword evidence="3" id="KW-1185">Reference proteome</keyword>
<dbReference type="Gene3D" id="3.40.630.30">
    <property type="match status" value="1"/>
</dbReference>
<dbReference type="AlphaFoldDB" id="A0A521DR93"/>
<keyword evidence="2" id="KW-0808">Transferase</keyword>
<protein>
    <submittedName>
        <fullName evidence="2">Acetyltransferase (GNAT) family protein</fullName>
    </submittedName>
</protein>
<feature type="domain" description="N-acetyltransferase" evidence="1">
    <location>
        <begin position="38"/>
        <end position="189"/>
    </location>
</feature>
<dbReference type="CDD" id="cd04301">
    <property type="entry name" value="NAT_SF"/>
    <property type="match status" value="1"/>
</dbReference>
<dbReference type="PROSITE" id="PS51186">
    <property type="entry name" value="GNAT"/>
    <property type="match status" value="1"/>
</dbReference>
<dbReference type="InterPro" id="IPR000182">
    <property type="entry name" value="GNAT_dom"/>
</dbReference>
<dbReference type="GO" id="GO:0016747">
    <property type="term" value="F:acyltransferase activity, transferring groups other than amino-acyl groups"/>
    <property type="evidence" value="ECO:0007669"/>
    <property type="project" value="InterPro"/>
</dbReference>
<dbReference type="SUPFAM" id="SSF55729">
    <property type="entry name" value="Acyl-CoA N-acyltransferases (Nat)"/>
    <property type="match status" value="1"/>
</dbReference>
<dbReference type="PANTHER" id="PTHR42791">
    <property type="entry name" value="GNAT FAMILY ACETYLTRANSFERASE"/>
    <property type="match status" value="1"/>
</dbReference>
<evidence type="ECO:0000313" key="2">
    <source>
        <dbReference type="EMBL" id="SMO73631.1"/>
    </source>
</evidence>
<dbReference type="Pfam" id="PF00583">
    <property type="entry name" value="Acetyltransf_1"/>
    <property type="match status" value="1"/>
</dbReference>
<dbReference type="InterPro" id="IPR016181">
    <property type="entry name" value="Acyl_CoA_acyltransferase"/>
</dbReference>
<sequence length="189" mass="21626">MRKAKRSDKERIVELLRLSFIDNLSVGFLVGSSSGRNTRIRRLMEYAFDVCYEFGEVVVNEEGSACALLFYRHLKQFSLSAVWLDIKLLFGVIGFARLKKVLHREKLIENQHPKGPFCYLWFIGVDPAVQGKGIGSGLMAALLSKMDAQDLPVYLETSVARNISFYQKFGFQVFHQTELSYSLLFLKRS</sequence>
<gene>
    <name evidence="2" type="ORF">SAMN06265348_10674</name>
</gene>
<dbReference type="EMBL" id="FXTN01000006">
    <property type="protein sequence ID" value="SMO73631.1"/>
    <property type="molecule type" value="Genomic_DNA"/>
</dbReference>